<dbReference type="InterPro" id="IPR000182">
    <property type="entry name" value="GNAT_dom"/>
</dbReference>
<dbReference type="RefSeq" id="WP_080325331.1">
    <property type="nucleotide sequence ID" value="NZ_FQYW01000005.1"/>
</dbReference>
<reference evidence="2 3" key="1">
    <citation type="submission" date="2016-11" db="EMBL/GenBank/DDBJ databases">
        <authorList>
            <person name="Jaros S."/>
            <person name="Januszkiewicz K."/>
            <person name="Wedrychowicz H."/>
        </authorList>
    </citation>
    <scope>NUCLEOTIDE SEQUENCE [LARGE SCALE GENOMIC DNA]</scope>
    <source>
        <strain evidence="2 3">DSM 3074</strain>
    </source>
</reference>
<dbReference type="Pfam" id="PF13420">
    <property type="entry name" value="Acetyltransf_4"/>
    <property type="match status" value="1"/>
</dbReference>
<evidence type="ECO:0000313" key="3">
    <source>
        <dbReference type="Proteomes" id="UP000191240"/>
    </source>
</evidence>
<feature type="domain" description="N-acetyltransferase" evidence="1">
    <location>
        <begin position="10"/>
        <end position="169"/>
    </location>
</feature>
<sequence length="187" mass="22323">MEPLNVTVDYSIRPVEERDLKLILEWRNSEKVHSQMLTDHKITWDEHYGWFTRMKEQTVTRNFVFEYRGVPIGYIGYTEYDEENHSCSPGAYLGIDIDAPKDAAMCLFYTSIEYAFKVLDMLKLNTDVFADNKRALKLDKFLGYEIIKEQEHYVLKDGKEKLTYRLEIDKTRWLTHKKVLQEYLCLE</sequence>
<proteinExistence type="predicted"/>
<dbReference type="Proteomes" id="UP000191240">
    <property type="component" value="Unassembled WGS sequence"/>
</dbReference>
<organism evidence="2 3">
    <name type="scientific">Anaerovibrio lipolyticus DSM 3074</name>
    <dbReference type="NCBI Taxonomy" id="1120997"/>
    <lineage>
        <taxon>Bacteria</taxon>
        <taxon>Bacillati</taxon>
        <taxon>Bacillota</taxon>
        <taxon>Negativicutes</taxon>
        <taxon>Selenomonadales</taxon>
        <taxon>Selenomonadaceae</taxon>
        <taxon>Anaerovibrio</taxon>
    </lineage>
</organism>
<dbReference type="Gene3D" id="3.40.630.30">
    <property type="match status" value="1"/>
</dbReference>
<dbReference type="InterPro" id="IPR020036">
    <property type="entry name" value="PseH"/>
</dbReference>
<dbReference type="PANTHER" id="PTHR43415:SF3">
    <property type="entry name" value="GNAT-FAMILY ACETYLTRANSFERASE"/>
    <property type="match status" value="1"/>
</dbReference>
<dbReference type="PROSITE" id="PS51186">
    <property type="entry name" value="GNAT"/>
    <property type="match status" value="1"/>
</dbReference>
<dbReference type="SUPFAM" id="SSF55729">
    <property type="entry name" value="Acyl-CoA N-acyltransferases (Nat)"/>
    <property type="match status" value="1"/>
</dbReference>
<evidence type="ECO:0000259" key="1">
    <source>
        <dbReference type="PROSITE" id="PS51186"/>
    </source>
</evidence>
<dbReference type="NCBIfam" id="TIGR03585">
    <property type="entry name" value="PseH"/>
    <property type="match status" value="1"/>
</dbReference>
<dbReference type="InterPro" id="IPR016181">
    <property type="entry name" value="Acyl_CoA_acyltransferase"/>
</dbReference>
<dbReference type="GO" id="GO:0016747">
    <property type="term" value="F:acyltransferase activity, transferring groups other than amino-acyl groups"/>
    <property type="evidence" value="ECO:0007669"/>
    <property type="project" value="InterPro"/>
</dbReference>
<dbReference type="OrthoDB" id="9795206at2"/>
<dbReference type="EMBL" id="FQYW01000005">
    <property type="protein sequence ID" value="SHI44120.1"/>
    <property type="molecule type" value="Genomic_DNA"/>
</dbReference>
<name>A0A1M6B611_9FIRM</name>
<keyword evidence="2" id="KW-0808">Transferase</keyword>
<protein>
    <submittedName>
        <fullName evidence="2">UDP-4-amino-4,6-dideoxy-N-acetyl-beta-L-altrosamine N-acetyltransferase</fullName>
    </submittedName>
</protein>
<dbReference type="AlphaFoldDB" id="A0A1M6B611"/>
<dbReference type="PANTHER" id="PTHR43415">
    <property type="entry name" value="SPERMIDINE N(1)-ACETYLTRANSFERASE"/>
    <property type="match status" value="1"/>
</dbReference>
<evidence type="ECO:0000313" key="2">
    <source>
        <dbReference type="EMBL" id="SHI44120.1"/>
    </source>
</evidence>
<accession>A0A1M6B611</accession>
<gene>
    <name evidence="2" type="ORF">SAMN02745671_00625</name>
</gene>